<feature type="domain" description="DUF38" evidence="2">
    <location>
        <begin position="231"/>
        <end position="371"/>
    </location>
</feature>
<feature type="compositionally biased region" description="Basic and acidic residues" evidence="1">
    <location>
        <begin position="69"/>
        <end position="78"/>
    </location>
</feature>
<evidence type="ECO:0000313" key="4">
    <source>
        <dbReference type="Proteomes" id="UP000008068"/>
    </source>
</evidence>
<dbReference type="PANTHER" id="PTHR23015:SF4">
    <property type="entry name" value="DUF38 DOMAIN-CONTAINING PROTEIN-RELATED"/>
    <property type="match status" value="1"/>
</dbReference>
<organism evidence="4">
    <name type="scientific">Caenorhabditis brenneri</name>
    <name type="common">Nematode worm</name>
    <dbReference type="NCBI Taxonomy" id="135651"/>
    <lineage>
        <taxon>Eukaryota</taxon>
        <taxon>Metazoa</taxon>
        <taxon>Ecdysozoa</taxon>
        <taxon>Nematoda</taxon>
        <taxon>Chromadorea</taxon>
        <taxon>Rhabditida</taxon>
        <taxon>Rhabditina</taxon>
        <taxon>Rhabditomorpha</taxon>
        <taxon>Rhabditoidea</taxon>
        <taxon>Rhabditidae</taxon>
        <taxon>Peloderinae</taxon>
        <taxon>Caenorhabditis</taxon>
    </lineage>
</organism>
<dbReference type="Pfam" id="PF01827">
    <property type="entry name" value="FTH"/>
    <property type="match status" value="1"/>
</dbReference>
<evidence type="ECO:0000259" key="2">
    <source>
        <dbReference type="Pfam" id="PF01827"/>
    </source>
</evidence>
<dbReference type="InterPro" id="IPR002900">
    <property type="entry name" value="DUF38/FTH_CAE_spp"/>
</dbReference>
<dbReference type="GO" id="GO:0045087">
    <property type="term" value="P:innate immune response"/>
    <property type="evidence" value="ECO:0007669"/>
    <property type="project" value="TreeGrafter"/>
</dbReference>
<sequence>MSSDSGDELQKQLCVLYSFNSGLPPEIALIHVKNSFPFTTLGEIERLYELLTNGPRIGLDEQSNQSEDTQPHEPDAKKSRICLESSSASNSEKKSKISFEEIPVEIVGKILKDSTTEDQKTLHKASPLLSEFISNSFKTYQKIEFYLTEAAVLMRIEKQTPKVMGCSKLGQKRKLCADGRQESTESEISSEILIPKALEILKDTIRFKNVKISELHIHHEENGVSDQRKQEFYTGVQEIFNNLKAELHVEELFICIKDAESLMSVLNKLKPGVLVELKIDNINDSSSKMPMEQIVQTGHWKSLEIVYGSWFELELKLDHISHLRQFVGSIVDPTIEELLAHRDKLLQSSQKYCYHSIYNKNLDGIMEAFKPFAPLENFTVKGGRFFCQNNKTLEFKIDGSCLEFNLQETE</sequence>
<dbReference type="EMBL" id="GL379786">
    <property type="protein sequence ID" value="EGT30307.1"/>
    <property type="molecule type" value="Genomic_DNA"/>
</dbReference>
<evidence type="ECO:0000256" key="1">
    <source>
        <dbReference type="SAM" id="MobiDB-lite"/>
    </source>
</evidence>
<gene>
    <name evidence="3" type="ORF">CAEBREN_09079</name>
</gene>
<accession>G0M6R0</accession>
<name>G0M6R0_CAEBE</name>
<dbReference type="InterPro" id="IPR040161">
    <property type="entry name" value="FB224"/>
</dbReference>
<dbReference type="AlphaFoldDB" id="G0M6R0"/>
<evidence type="ECO:0000313" key="3">
    <source>
        <dbReference type="EMBL" id="EGT30307.1"/>
    </source>
</evidence>
<feature type="region of interest" description="Disordered" evidence="1">
    <location>
        <begin position="58"/>
        <end position="87"/>
    </location>
</feature>
<dbReference type="Proteomes" id="UP000008068">
    <property type="component" value="Unassembled WGS sequence"/>
</dbReference>
<keyword evidence="4" id="KW-1185">Reference proteome</keyword>
<dbReference type="InParanoid" id="G0M6R0"/>
<reference evidence="4" key="1">
    <citation type="submission" date="2011-07" db="EMBL/GenBank/DDBJ databases">
        <authorList>
            <consortium name="Caenorhabditis brenneri Sequencing and Analysis Consortium"/>
            <person name="Wilson R.K."/>
        </authorList>
    </citation>
    <scope>NUCLEOTIDE SEQUENCE [LARGE SCALE GENOMIC DNA]</scope>
    <source>
        <strain evidence="4">PB2801</strain>
    </source>
</reference>
<dbReference type="eggNOG" id="ENOG502TKTZ">
    <property type="taxonomic scope" value="Eukaryota"/>
</dbReference>
<proteinExistence type="predicted"/>
<protein>
    <recommendedName>
        <fullName evidence="2">DUF38 domain-containing protein</fullName>
    </recommendedName>
</protein>
<dbReference type="HOGENOM" id="CLU_724075_0_0_1"/>
<dbReference type="PANTHER" id="PTHR23015">
    <property type="entry name" value="UNCHARACTERIZED C.ELEGANS PROTEIN"/>
    <property type="match status" value="1"/>
</dbReference>